<organism evidence="1 2">
    <name type="scientific">Iodobacter fluviatilis</name>
    <dbReference type="NCBI Taxonomy" id="537"/>
    <lineage>
        <taxon>Bacteria</taxon>
        <taxon>Pseudomonadati</taxon>
        <taxon>Pseudomonadota</taxon>
        <taxon>Betaproteobacteria</taxon>
        <taxon>Neisseriales</taxon>
        <taxon>Chitinibacteraceae</taxon>
        <taxon>Iodobacter</taxon>
    </lineage>
</organism>
<dbReference type="RefSeq" id="WP_130107996.1">
    <property type="nucleotide sequence ID" value="NZ_CP025781.1"/>
</dbReference>
<dbReference type="EMBL" id="CP025781">
    <property type="protein sequence ID" value="QBC45490.1"/>
    <property type="molecule type" value="Genomic_DNA"/>
</dbReference>
<proteinExistence type="predicted"/>
<dbReference type="Proteomes" id="UP000515917">
    <property type="component" value="Chromosome"/>
</dbReference>
<reference evidence="1 2" key="1">
    <citation type="submission" date="2018-01" db="EMBL/GenBank/DDBJ databases">
        <title>Genome sequence of Iodobacter sp. strain PCH194 isolated from Indian Trans-Himalaya.</title>
        <authorList>
            <person name="Kumar V."/>
            <person name="Thakur V."/>
            <person name="Kumar S."/>
            <person name="Singh D."/>
        </authorList>
    </citation>
    <scope>NUCLEOTIDE SEQUENCE [LARGE SCALE GENOMIC DNA]</scope>
    <source>
        <strain evidence="1 2">PCH194</strain>
    </source>
</reference>
<accession>A0A7G3GD19</accession>
<protein>
    <submittedName>
        <fullName evidence="1">Uncharacterized protein</fullName>
    </submittedName>
</protein>
<gene>
    <name evidence="1" type="ORF">C1H71_19455</name>
</gene>
<name>A0A7G3GD19_9NEIS</name>
<sequence>MHGFNQLVEDLEKAFPDDWWISSRRKSNLTTPNAYPQVQVYENALRKLDQESWLLMSQNAHEAFSQPRGIRGKNNFFSLLNEALAYEYLINEGFKNVRLVPAGKNKKSPDISYEDNGLLRYCEVKTICESDEELTRRRSGEAYSSSIYCKLSEQYLGKFDSTIEKAAKQIQAVLSTGLVYLIVNFDDLVLDNYETYRCQLAERLREKFPSQEILIRVGVSSPLYIQHLIEDRKTQ</sequence>
<evidence type="ECO:0000313" key="2">
    <source>
        <dbReference type="Proteomes" id="UP000515917"/>
    </source>
</evidence>
<evidence type="ECO:0000313" key="1">
    <source>
        <dbReference type="EMBL" id="QBC45490.1"/>
    </source>
</evidence>
<keyword evidence="2" id="KW-1185">Reference proteome</keyword>
<dbReference type="KEGG" id="ifl:C1H71_19455"/>
<dbReference type="AlphaFoldDB" id="A0A7G3GD19"/>